<dbReference type="EMBL" id="CP032184">
    <property type="protein sequence ID" value="AXZ48603.1"/>
    <property type="molecule type" value="Genomic_DNA"/>
</dbReference>
<proteinExistence type="predicted"/>
<reference evidence="1 2" key="1">
    <citation type="submission" date="2018-09" db="EMBL/GenBank/DDBJ databases">
        <title>Whole genome sequencing of Citrobacter freundii AR_0116.</title>
        <authorList>
            <person name="Conlan S."/>
            <person name="Thomas P.J."/>
            <person name="Mullikin J."/>
            <person name="Frank K.M."/>
            <person name="Segre J.A."/>
        </authorList>
    </citation>
    <scope>NUCLEOTIDE SEQUENCE [LARGE SCALE GENOMIC DNA]</scope>
    <source>
        <strain evidence="1 2">AR_0116</strain>
    </source>
</reference>
<sequence length="71" mass="7724">MKFKLISGNRTIDSVAYDLALSIASKETSTTTPALVLAKVMELMPECIKLVSEKASEESKLKTGKVRPLVL</sequence>
<protein>
    <submittedName>
        <fullName evidence="1">Uncharacterized protein</fullName>
    </submittedName>
</protein>
<name>A0AB33H4D4_CITFR</name>
<dbReference type="AlphaFoldDB" id="A0AB33H4D4"/>
<gene>
    <name evidence="1" type="ORF">AM363_17530</name>
</gene>
<organism evidence="1 2">
    <name type="scientific">Citrobacter freundii</name>
    <dbReference type="NCBI Taxonomy" id="546"/>
    <lineage>
        <taxon>Bacteria</taxon>
        <taxon>Pseudomonadati</taxon>
        <taxon>Pseudomonadota</taxon>
        <taxon>Gammaproteobacteria</taxon>
        <taxon>Enterobacterales</taxon>
        <taxon>Enterobacteriaceae</taxon>
        <taxon>Citrobacter</taxon>
        <taxon>Citrobacter freundii complex</taxon>
    </lineage>
</organism>
<dbReference type="RefSeq" id="WP_039270078.1">
    <property type="nucleotide sequence ID" value="NZ_CP032184.1"/>
</dbReference>
<accession>A0AB33H4D4</accession>
<evidence type="ECO:0000313" key="1">
    <source>
        <dbReference type="EMBL" id="AXZ48603.1"/>
    </source>
</evidence>
<dbReference type="GeneID" id="87000843"/>
<evidence type="ECO:0000313" key="2">
    <source>
        <dbReference type="Proteomes" id="UP000263627"/>
    </source>
</evidence>
<dbReference type="Proteomes" id="UP000263627">
    <property type="component" value="Chromosome"/>
</dbReference>